<dbReference type="EMBL" id="JAEVFJ010000023">
    <property type="protein sequence ID" value="KAH8096708.1"/>
    <property type="molecule type" value="Genomic_DNA"/>
</dbReference>
<feature type="compositionally biased region" description="Polar residues" evidence="1">
    <location>
        <begin position="92"/>
        <end position="104"/>
    </location>
</feature>
<feature type="region of interest" description="Disordered" evidence="1">
    <location>
        <begin position="84"/>
        <end position="104"/>
    </location>
</feature>
<sequence length="253" mass="28540">MSPSELVSSLPSVVVLVNGQRRRRTSVLGLFSLSADVRMWSGLSHAMTPSVPSFSGMWNGPAQSGSVVHQFEPATQWAILQEVDPYPPSRGNEASSTRKQRAQQGSFRGIAPTIYLAYSYGSWENYMHVLYGRSLNPQQLNPPHVCDNGGARLTYRAYCTGKRMFRKGLQNIQHTPRFPVFSRPSSHPPSHDNKPVSGRCRRPAKNRVHVSKKRSDTSYAECFLRLREVVRRDNPHEYCGWLIPTTLSLRAEE</sequence>
<keyword evidence="3" id="KW-1185">Reference proteome</keyword>
<feature type="compositionally biased region" description="Basic residues" evidence="1">
    <location>
        <begin position="199"/>
        <end position="212"/>
    </location>
</feature>
<organism evidence="2 3">
    <name type="scientific">Cristinia sonorae</name>
    <dbReference type="NCBI Taxonomy" id="1940300"/>
    <lineage>
        <taxon>Eukaryota</taxon>
        <taxon>Fungi</taxon>
        <taxon>Dikarya</taxon>
        <taxon>Basidiomycota</taxon>
        <taxon>Agaricomycotina</taxon>
        <taxon>Agaricomycetes</taxon>
        <taxon>Agaricomycetidae</taxon>
        <taxon>Agaricales</taxon>
        <taxon>Pleurotineae</taxon>
        <taxon>Stephanosporaceae</taxon>
        <taxon>Cristinia</taxon>
    </lineage>
</organism>
<proteinExistence type="predicted"/>
<name>A0A8K0UME1_9AGAR</name>
<gene>
    <name evidence="2" type="ORF">BXZ70DRAFT_908562</name>
</gene>
<evidence type="ECO:0000256" key="1">
    <source>
        <dbReference type="SAM" id="MobiDB-lite"/>
    </source>
</evidence>
<accession>A0A8K0UME1</accession>
<evidence type="ECO:0000313" key="2">
    <source>
        <dbReference type="EMBL" id="KAH8096708.1"/>
    </source>
</evidence>
<dbReference type="Proteomes" id="UP000813824">
    <property type="component" value="Unassembled WGS sequence"/>
</dbReference>
<protein>
    <submittedName>
        <fullName evidence="2">Uncharacterized protein</fullName>
    </submittedName>
</protein>
<evidence type="ECO:0000313" key="3">
    <source>
        <dbReference type="Proteomes" id="UP000813824"/>
    </source>
</evidence>
<dbReference type="AlphaFoldDB" id="A0A8K0UME1"/>
<feature type="region of interest" description="Disordered" evidence="1">
    <location>
        <begin position="176"/>
        <end position="212"/>
    </location>
</feature>
<comment type="caution">
    <text evidence="2">The sequence shown here is derived from an EMBL/GenBank/DDBJ whole genome shotgun (WGS) entry which is preliminary data.</text>
</comment>
<reference evidence="2" key="1">
    <citation type="journal article" date="2021" name="New Phytol.">
        <title>Evolutionary innovations through gain and loss of genes in the ectomycorrhizal Boletales.</title>
        <authorList>
            <person name="Wu G."/>
            <person name="Miyauchi S."/>
            <person name="Morin E."/>
            <person name="Kuo A."/>
            <person name="Drula E."/>
            <person name="Varga T."/>
            <person name="Kohler A."/>
            <person name="Feng B."/>
            <person name="Cao Y."/>
            <person name="Lipzen A."/>
            <person name="Daum C."/>
            <person name="Hundley H."/>
            <person name="Pangilinan J."/>
            <person name="Johnson J."/>
            <person name="Barry K."/>
            <person name="LaButti K."/>
            <person name="Ng V."/>
            <person name="Ahrendt S."/>
            <person name="Min B."/>
            <person name="Choi I.G."/>
            <person name="Park H."/>
            <person name="Plett J.M."/>
            <person name="Magnuson J."/>
            <person name="Spatafora J.W."/>
            <person name="Nagy L.G."/>
            <person name="Henrissat B."/>
            <person name="Grigoriev I.V."/>
            <person name="Yang Z.L."/>
            <person name="Xu J."/>
            <person name="Martin F.M."/>
        </authorList>
    </citation>
    <scope>NUCLEOTIDE SEQUENCE</scope>
    <source>
        <strain evidence="2">KKN 215</strain>
    </source>
</reference>